<dbReference type="InterPro" id="IPR029058">
    <property type="entry name" value="AB_hydrolase_fold"/>
</dbReference>
<dbReference type="EMBL" id="BDDD01000255">
    <property type="protein sequence ID" value="GAV62428.1"/>
    <property type="molecule type" value="Genomic_DNA"/>
</dbReference>
<keyword evidence="4" id="KW-0732">Signal</keyword>
<keyword evidence="2" id="KW-0378">Hydrolase</keyword>
<dbReference type="Proteomes" id="UP000187406">
    <property type="component" value="Unassembled WGS sequence"/>
</dbReference>
<evidence type="ECO:0000313" key="7">
    <source>
        <dbReference type="Proteomes" id="UP000187406"/>
    </source>
</evidence>
<dbReference type="InterPro" id="IPR006693">
    <property type="entry name" value="AB_hydrolase_lipase"/>
</dbReference>
<dbReference type="InParanoid" id="A0A1Q3B372"/>
<gene>
    <name evidence="6" type="ORF">CFOL_v3_05951</name>
</gene>
<dbReference type="FunFam" id="3.40.50.1820:FF:000126">
    <property type="entry name" value="Lipase"/>
    <property type="match status" value="1"/>
</dbReference>
<feature type="active site" description="Nucleophile" evidence="3">
    <location>
        <position position="183"/>
    </location>
</feature>
<accession>A0A1Q3B372</accession>
<protein>
    <recommendedName>
        <fullName evidence="2">Lipase</fullName>
    </recommendedName>
</protein>
<evidence type="ECO:0000256" key="2">
    <source>
        <dbReference type="PIRNR" id="PIRNR000862"/>
    </source>
</evidence>
<evidence type="ECO:0000313" key="6">
    <source>
        <dbReference type="EMBL" id="GAV62428.1"/>
    </source>
</evidence>
<dbReference type="Pfam" id="PF04083">
    <property type="entry name" value="Abhydro_lipase"/>
    <property type="match status" value="1"/>
</dbReference>
<comment type="caution">
    <text evidence="6">The sequence shown here is derived from an EMBL/GenBank/DDBJ whole genome shotgun (WGS) entry which is preliminary data.</text>
</comment>
<feature type="active site" description="Charge relay system" evidence="3">
    <location>
        <position position="354"/>
    </location>
</feature>
<keyword evidence="2" id="KW-0442">Lipid degradation</keyword>
<dbReference type="OrthoDB" id="9974421at2759"/>
<evidence type="ECO:0000256" key="3">
    <source>
        <dbReference type="PIRSR" id="PIRSR000862-1"/>
    </source>
</evidence>
<feature type="domain" description="Partial AB-hydrolase lipase" evidence="5">
    <location>
        <begin position="51"/>
        <end position="108"/>
    </location>
</feature>
<feature type="chain" id="PRO_5013089003" description="Lipase" evidence="4">
    <location>
        <begin position="24"/>
        <end position="411"/>
    </location>
</feature>
<evidence type="ECO:0000256" key="4">
    <source>
        <dbReference type="SAM" id="SignalP"/>
    </source>
</evidence>
<dbReference type="PIRSF" id="PIRSF000862">
    <property type="entry name" value="Steryl_ester_lip"/>
    <property type="match status" value="1"/>
</dbReference>
<dbReference type="AlphaFoldDB" id="A0A1Q3B372"/>
<proteinExistence type="inferred from homology"/>
<dbReference type="PANTHER" id="PTHR11005">
    <property type="entry name" value="LYSOSOMAL ACID LIPASE-RELATED"/>
    <property type="match status" value="1"/>
</dbReference>
<evidence type="ECO:0000256" key="1">
    <source>
        <dbReference type="ARBA" id="ARBA00010701"/>
    </source>
</evidence>
<name>A0A1Q3B372_CEPFO</name>
<dbReference type="InterPro" id="IPR025483">
    <property type="entry name" value="Lipase_euk"/>
</dbReference>
<sequence>MADISTSLILLNLLSVCVTAAAATRTKLYALNDRHGTSTLLSVPNDGVCKSMVETQGYPCQEHTVTTDDGYILSMQRIPVGRPGNKTGKPPVLLQHGLILDGVSWLLNPIDQSLPFILADNGYDVWIANSRGTQYSLGHTSLNSNDQAYWDWSWDELAAYDLPASVQYVHNTTAQKLHYVGHSQGTLMALAALSQGKLLDILRSAAMLSPVAHLGQITSLVFKIAAVIGLAEENYWLGKCEFAPERDLVVKFIEGICILPGINDCDNLVTPITGPNCCLNSSRAKLTLEHEPQSTSTKNMIHLFQMITKGTLAMYDYGNVNDNMNHYQLPTPPVYDMTRIPKDFPLLLSHGGQDQLSDVADVKVLLDNLQGHDSDKLMVQYIEEYAHLDFIFGVNANQLVYNPIMAFFKLH</sequence>
<keyword evidence="2" id="KW-0443">Lipid metabolism</keyword>
<dbReference type="GO" id="GO:0016788">
    <property type="term" value="F:hydrolase activity, acting on ester bonds"/>
    <property type="evidence" value="ECO:0007669"/>
    <property type="project" value="InterPro"/>
</dbReference>
<evidence type="ECO:0000259" key="5">
    <source>
        <dbReference type="Pfam" id="PF04083"/>
    </source>
</evidence>
<dbReference type="STRING" id="3775.A0A1Q3B372"/>
<keyword evidence="7" id="KW-1185">Reference proteome</keyword>
<reference evidence="7" key="1">
    <citation type="submission" date="2016-04" db="EMBL/GenBank/DDBJ databases">
        <title>Cephalotus genome sequencing.</title>
        <authorList>
            <person name="Fukushima K."/>
            <person name="Hasebe M."/>
            <person name="Fang X."/>
        </authorList>
    </citation>
    <scope>NUCLEOTIDE SEQUENCE [LARGE SCALE GENOMIC DNA]</scope>
    <source>
        <strain evidence="7">cv. St1</strain>
    </source>
</reference>
<dbReference type="GO" id="GO:0016042">
    <property type="term" value="P:lipid catabolic process"/>
    <property type="evidence" value="ECO:0007669"/>
    <property type="project" value="UniProtKB-KW"/>
</dbReference>
<comment type="similarity">
    <text evidence="1 2">Belongs to the AB hydrolase superfamily. Lipase family.</text>
</comment>
<dbReference type="SUPFAM" id="SSF53474">
    <property type="entry name" value="alpha/beta-Hydrolases"/>
    <property type="match status" value="1"/>
</dbReference>
<dbReference type="Gene3D" id="3.40.50.1820">
    <property type="entry name" value="alpha/beta hydrolase"/>
    <property type="match status" value="1"/>
</dbReference>
<organism evidence="6 7">
    <name type="scientific">Cephalotus follicularis</name>
    <name type="common">Albany pitcher plant</name>
    <dbReference type="NCBI Taxonomy" id="3775"/>
    <lineage>
        <taxon>Eukaryota</taxon>
        <taxon>Viridiplantae</taxon>
        <taxon>Streptophyta</taxon>
        <taxon>Embryophyta</taxon>
        <taxon>Tracheophyta</taxon>
        <taxon>Spermatophyta</taxon>
        <taxon>Magnoliopsida</taxon>
        <taxon>eudicotyledons</taxon>
        <taxon>Gunneridae</taxon>
        <taxon>Pentapetalae</taxon>
        <taxon>rosids</taxon>
        <taxon>fabids</taxon>
        <taxon>Oxalidales</taxon>
        <taxon>Cephalotaceae</taxon>
        <taxon>Cephalotus</taxon>
    </lineage>
</organism>
<feature type="active site" description="Charge relay system" evidence="3">
    <location>
        <position position="387"/>
    </location>
</feature>
<feature type="signal peptide" evidence="4">
    <location>
        <begin position="1"/>
        <end position="23"/>
    </location>
</feature>